<evidence type="ECO:0000313" key="1">
    <source>
        <dbReference type="EMBL" id="AYQ93742.1"/>
    </source>
</evidence>
<sequence length="159" mass="18493">MRLFKVSISSSYKGFNSFYSILRVEKVCLGRSVFIGNLIRSFLLKDSLRVNNILLFVKNLNPSFSTKYRLVHEFSEFEQLGFPLEKYFSSIKNLNFKVLKSDFNNNVWRGYLEVCGPNYSINSTNISFIPNTLFVEGSYFIGKVVPKYICLKFIFKVVL</sequence>
<keyword evidence="1" id="KW-0934">Plastid</keyword>
<geneLocation type="chloroplast" evidence="1"/>
<dbReference type="RefSeq" id="YP_009538732.1">
    <property type="nucleotide sequence ID" value="NC_039928.1"/>
</dbReference>
<proteinExistence type="predicted"/>
<protein>
    <submittedName>
        <fullName evidence="1">RNA polymerase alpha subunit</fullName>
    </submittedName>
</protein>
<dbReference type="AlphaFoldDB" id="A0A3G3LM30"/>
<organism evidence="1">
    <name type="scientific">Lepocinclis ovum</name>
    <dbReference type="NCBI Taxonomy" id="86638"/>
    <lineage>
        <taxon>Eukaryota</taxon>
        <taxon>Discoba</taxon>
        <taxon>Euglenozoa</taxon>
        <taxon>Euglenida</taxon>
        <taxon>Spirocuta</taxon>
        <taxon>Euglenophyceae</taxon>
        <taxon>Euglenales</taxon>
        <taxon>Phacaceae</taxon>
        <taxon>Lepocinclis</taxon>
    </lineage>
</organism>
<accession>A0A3G3LM30</accession>
<dbReference type="GeneID" id="38458663"/>
<keyword evidence="1" id="KW-0150">Chloroplast</keyword>
<name>A0A3G3LM30_9EUGL</name>
<reference evidence="1" key="1">
    <citation type="journal article" date="2018" name="Sci. Rep.">
        <title>Dynamic evolution of inverted repeats in Euglenophyta plastid genomes.</title>
        <authorList>
            <person name="Karnkowska A."/>
            <person name="Bennett M.S."/>
            <person name="Triemer R.E."/>
        </authorList>
    </citation>
    <scope>NUCLEOTIDE SEQUENCE</scope>
</reference>
<dbReference type="EMBL" id="MH898674">
    <property type="protein sequence ID" value="AYQ93742.1"/>
    <property type="molecule type" value="Genomic_DNA"/>
</dbReference>